<keyword evidence="2" id="KW-1185">Reference proteome</keyword>
<evidence type="ECO:0000313" key="2">
    <source>
        <dbReference type="Proteomes" id="UP000234323"/>
    </source>
</evidence>
<reference evidence="1 2" key="1">
    <citation type="submission" date="2015-10" db="EMBL/GenBank/DDBJ databases">
        <title>Genome analyses suggest a sexual origin of heterokaryosis in a supposedly ancient asexual fungus.</title>
        <authorList>
            <person name="Ropars J."/>
            <person name="Sedzielewska K."/>
            <person name="Noel J."/>
            <person name="Charron P."/>
            <person name="Farinelli L."/>
            <person name="Marton T."/>
            <person name="Kruger M."/>
            <person name="Pelin A."/>
            <person name="Brachmann A."/>
            <person name="Corradi N."/>
        </authorList>
    </citation>
    <scope>NUCLEOTIDE SEQUENCE [LARGE SCALE GENOMIC DNA]</scope>
    <source>
        <strain evidence="1 2">A4</strain>
    </source>
</reference>
<dbReference type="Proteomes" id="UP000234323">
    <property type="component" value="Unassembled WGS sequence"/>
</dbReference>
<gene>
    <name evidence="1" type="ORF">RhiirA4_483258</name>
</gene>
<sequence length="667" mass="76211">MTQSDFFEDASALCGFKAKDIGEYRYKIRDDSVKEKSFLGADNGDEIEAIVSEREGHSLHEFIDGDEPLRPIIDFDLPIERLNAITPKLSGGQAKNTLCCAFRDTCLEVFPEWNKNSMTIADSSDDNKISLHVSTTGMRLPNIPQVAEFTELVRKKLPEGLQGKGIIDNIAKKRSFFLRIVGTPKFIEKTGEHVRVKKAIRPKDGTIFDFMLRPPNDESEIVKSPLLAVSEPEVKRYNDNTNSETTEAEFELVEKLLEEASIEGFNLSFPSEQSPNKFPLKRISPSYCSICDREHTSENAYIMRYKKFYRFYCYRADQEKPSGERKPSIKLTLDETALSREKNLQLHYPGDNCMCSKGKRTWILKVEDEDGGFNFEMEPKLDVADYKINIIEYGGESVKLLPLINQAVTKRLIRYRKIVFQPYPPNITLPSNSKFFNLFLGFKAKLASHINYDLVNPIIWHIENIWCSGDKNLFEYVLKWFAFLVQYPSIIPGTILVLRSPPRCGKNIITDFIRKSLFGPELVYSTSDLGKILGRFNSPIQARKLIIMNEAGMASVLSNHDAPIRVEMGDGCIVCLDVSPRCKSNFTYFNQLGEILEHPDTPGSFMTYLLNLNLSGWKPRKIPSTKMKIETMRDQLPNPTRFIIDYIASWDEDKVTNQDPGHHIYNS</sequence>
<dbReference type="EMBL" id="LLXI01003913">
    <property type="protein sequence ID" value="PKY60021.1"/>
    <property type="molecule type" value="Genomic_DNA"/>
</dbReference>
<dbReference type="AlphaFoldDB" id="A0A2I1HMD4"/>
<accession>A0A2I1HMD4</accession>
<comment type="caution">
    <text evidence="1">The sequence shown here is derived from an EMBL/GenBank/DDBJ whole genome shotgun (WGS) entry which is preliminary data.</text>
</comment>
<evidence type="ECO:0008006" key="3">
    <source>
        <dbReference type="Google" id="ProtNLM"/>
    </source>
</evidence>
<protein>
    <recommendedName>
        <fullName evidence="3">Highly derived d5-like helicase-primase: PROVISIONAL</fullName>
    </recommendedName>
</protein>
<organism evidence="1 2">
    <name type="scientific">Rhizophagus irregularis</name>
    <dbReference type="NCBI Taxonomy" id="588596"/>
    <lineage>
        <taxon>Eukaryota</taxon>
        <taxon>Fungi</taxon>
        <taxon>Fungi incertae sedis</taxon>
        <taxon>Mucoromycota</taxon>
        <taxon>Glomeromycotina</taxon>
        <taxon>Glomeromycetes</taxon>
        <taxon>Glomerales</taxon>
        <taxon>Glomeraceae</taxon>
        <taxon>Rhizophagus</taxon>
    </lineage>
</organism>
<dbReference type="VEuPathDB" id="FungiDB:RhiirFUN_001616"/>
<proteinExistence type="predicted"/>
<name>A0A2I1HMD4_9GLOM</name>
<dbReference type="VEuPathDB" id="FungiDB:FUN_013991"/>
<dbReference type="VEuPathDB" id="FungiDB:RhiirA1_475016"/>
<evidence type="ECO:0000313" key="1">
    <source>
        <dbReference type="EMBL" id="PKY60021.1"/>
    </source>
</evidence>